<evidence type="ECO:0000313" key="5">
    <source>
        <dbReference type="Proteomes" id="UP000886741"/>
    </source>
</evidence>
<dbReference type="PANTHER" id="PTHR46558">
    <property type="entry name" value="TRACRIPTIONAL REGULATORY PROTEIN-RELATED-RELATED"/>
    <property type="match status" value="1"/>
</dbReference>
<sequence>MQTIDKQQFGAFVARLRKEQGWTQKQLAERLCISDKAVSKWETGASIPDTAMLLPLSETLGVTVTELLLCRRQDPAQTMEQEDVEQVVQTAVLYGKDHPRRAWREKGPWRLIYPLALLVGAAVMWLCYKSGVRMEALWAPVVLGAIFGAYFCFYVRLQLPDLYDRERINLVYDGFFRMHMVGMAFNNRNWPHIITVGRVWSCAVMVVLPLLALGVTALEPALWLWLQLPVVLIVSLSGLFVPLWVVGKRYQ</sequence>
<keyword evidence="1" id="KW-0238">DNA-binding</keyword>
<feature type="transmembrane region" description="Helical" evidence="2">
    <location>
        <begin position="111"/>
        <end position="131"/>
    </location>
</feature>
<dbReference type="Gene3D" id="1.10.260.40">
    <property type="entry name" value="lambda repressor-like DNA-binding domains"/>
    <property type="match status" value="1"/>
</dbReference>
<dbReference type="Proteomes" id="UP000886741">
    <property type="component" value="Unassembled WGS sequence"/>
</dbReference>
<feature type="transmembrane region" description="Helical" evidence="2">
    <location>
        <begin position="224"/>
        <end position="246"/>
    </location>
</feature>
<dbReference type="GO" id="GO:0003677">
    <property type="term" value="F:DNA binding"/>
    <property type="evidence" value="ECO:0007669"/>
    <property type="project" value="UniProtKB-KW"/>
</dbReference>
<gene>
    <name evidence="4" type="ORF">IAA83_02285</name>
</gene>
<keyword evidence="2" id="KW-0812">Transmembrane</keyword>
<organism evidence="4 5">
    <name type="scientific">Candidatus Avoscillospira avistercoris</name>
    <dbReference type="NCBI Taxonomy" id="2840707"/>
    <lineage>
        <taxon>Bacteria</taxon>
        <taxon>Bacillati</taxon>
        <taxon>Bacillota</taxon>
        <taxon>Clostridia</taxon>
        <taxon>Eubacteriales</taxon>
        <taxon>Oscillospiraceae</taxon>
        <taxon>Oscillospiraceae incertae sedis</taxon>
        <taxon>Candidatus Avoscillospira</taxon>
    </lineage>
</organism>
<evidence type="ECO:0000313" key="4">
    <source>
        <dbReference type="EMBL" id="HIS64184.1"/>
    </source>
</evidence>
<dbReference type="SUPFAM" id="SSF47413">
    <property type="entry name" value="lambda repressor-like DNA-binding domains"/>
    <property type="match status" value="1"/>
</dbReference>
<name>A0A9D1F890_9FIRM</name>
<dbReference type="EMBL" id="DVJJ01000041">
    <property type="protein sequence ID" value="HIS64184.1"/>
    <property type="molecule type" value="Genomic_DNA"/>
</dbReference>
<keyword evidence="2" id="KW-1133">Transmembrane helix</keyword>
<dbReference type="AlphaFoldDB" id="A0A9D1F890"/>
<feature type="transmembrane region" description="Helical" evidence="2">
    <location>
        <begin position="137"/>
        <end position="157"/>
    </location>
</feature>
<reference evidence="4" key="2">
    <citation type="journal article" date="2021" name="PeerJ">
        <title>Extensive microbial diversity within the chicken gut microbiome revealed by metagenomics and culture.</title>
        <authorList>
            <person name="Gilroy R."/>
            <person name="Ravi A."/>
            <person name="Getino M."/>
            <person name="Pursley I."/>
            <person name="Horton D.L."/>
            <person name="Alikhan N.F."/>
            <person name="Baker D."/>
            <person name="Gharbi K."/>
            <person name="Hall N."/>
            <person name="Watson M."/>
            <person name="Adriaenssens E.M."/>
            <person name="Foster-Nyarko E."/>
            <person name="Jarju S."/>
            <person name="Secka A."/>
            <person name="Antonio M."/>
            <person name="Oren A."/>
            <person name="Chaudhuri R.R."/>
            <person name="La Ragione R."/>
            <person name="Hildebrand F."/>
            <person name="Pallen M.J."/>
        </authorList>
    </citation>
    <scope>NUCLEOTIDE SEQUENCE</scope>
    <source>
        <strain evidence="4">ChiBcec16-1751</strain>
    </source>
</reference>
<evidence type="ECO:0000256" key="1">
    <source>
        <dbReference type="ARBA" id="ARBA00023125"/>
    </source>
</evidence>
<proteinExistence type="predicted"/>
<dbReference type="CDD" id="cd00093">
    <property type="entry name" value="HTH_XRE"/>
    <property type="match status" value="1"/>
</dbReference>
<comment type="caution">
    <text evidence="4">The sequence shown here is derived from an EMBL/GenBank/DDBJ whole genome shotgun (WGS) entry which is preliminary data.</text>
</comment>
<feature type="transmembrane region" description="Helical" evidence="2">
    <location>
        <begin position="199"/>
        <end position="218"/>
    </location>
</feature>
<dbReference type="PANTHER" id="PTHR46558:SF4">
    <property type="entry name" value="DNA-BIDING PHAGE PROTEIN"/>
    <property type="match status" value="1"/>
</dbReference>
<dbReference type="PROSITE" id="PS50943">
    <property type="entry name" value="HTH_CROC1"/>
    <property type="match status" value="1"/>
</dbReference>
<accession>A0A9D1F890</accession>
<feature type="domain" description="HTH cro/C1-type" evidence="3">
    <location>
        <begin position="13"/>
        <end position="67"/>
    </location>
</feature>
<dbReference type="Pfam" id="PF01381">
    <property type="entry name" value="HTH_3"/>
    <property type="match status" value="1"/>
</dbReference>
<dbReference type="SMART" id="SM00530">
    <property type="entry name" value="HTH_XRE"/>
    <property type="match status" value="1"/>
</dbReference>
<evidence type="ECO:0000259" key="3">
    <source>
        <dbReference type="PROSITE" id="PS50943"/>
    </source>
</evidence>
<dbReference type="InterPro" id="IPR001387">
    <property type="entry name" value="Cro/C1-type_HTH"/>
</dbReference>
<reference evidence="4" key="1">
    <citation type="submission" date="2020-10" db="EMBL/GenBank/DDBJ databases">
        <authorList>
            <person name="Gilroy R."/>
        </authorList>
    </citation>
    <scope>NUCLEOTIDE SEQUENCE</scope>
    <source>
        <strain evidence="4">ChiBcec16-1751</strain>
    </source>
</reference>
<dbReference type="InterPro" id="IPR010982">
    <property type="entry name" value="Lambda_DNA-bd_dom_sf"/>
</dbReference>
<protein>
    <submittedName>
        <fullName evidence="4">Helix-turn-helix transcriptional regulator</fullName>
    </submittedName>
</protein>
<evidence type="ECO:0000256" key="2">
    <source>
        <dbReference type="SAM" id="Phobius"/>
    </source>
</evidence>
<keyword evidence="2" id="KW-0472">Membrane</keyword>